<dbReference type="AlphaFoldDB" id="A0A4C1TGI1"/>
<evidence type="ECO:0000313" key="3">
    <source>
        <dbReference type="Proteomes" id="UP000299102"/>
    </source>
</evidence>
<sequence length="69" mass="7823">MLRYRNLSDSSTDVRLDYGCRRSGRLIDSPPLPAAPSGRRTTRAAAERSYPPSLIYRALFRAARAIFHQ</sequence>
<name>A0A4C1TGI1_EUMVA</name>
<evidence type="ECO:0000256" key="1">
    <source>
        <dbReference type="SAM" id="MobiDB-lite"/>
    </source>
</evidence>
<keyword evidence="3" id="KW-1185">Reference proteome</keyword>
<reference evidence="2 3" key="1">
    <citation type="journal article" date="2019" name="Commun. Biol.">
        <title>The bagworm genome reveals a unique fibroin gene that provides high tensile strength.</title>
        <authorList>
            <person name="Kono N."/>
            <person name="Nakamura H."/>
            <person name="Ohtoshi R."/>
            <person name="Tomita M."/>
            <person name="Numata K."/>
            <person name="Arakawa K."/>
        </authorList>
    </citation>
    <scope>NUCLEOTIDE SEQUENCE [LARGE SCALE GENOMIC DNA]</scope>
</reference>
<accession>A0A4C1TGI1</accession>
<dbReference type="EMBL" id="BGZK01000051">
    <property type="protein sequence ID" value="GBP12411.1"/>
    <property type="molecule type" value="Genomic_DNA"/>
</dbReference>
<protein>
    <submittedName>
        <fullName evidence="2">Uncharacterized protein</fullName>
    </submittedName>
</protein>
<feature type="region of interest" description="Disordered" evidence="1">
    <location>
        <begin position="25"/>
        <end position="48"/>
    </location>
</feature>
<organism evidence="2 3">
    <name type="scientific">Eumeta variegata</name>
    <name type="common">Bagworm moth</name>
    <name type="synonym">Eumeta japonica</name>
    <dbReference type="NCBI Taxonomy" id="151549"/>
    <lineage>
        <taxon>Eukaryota</taxon>
        <taxon>Metazoa</taxon>
        <taxon>Ecdysozoa</taxon>
        <taxon>Arthropoda</taxon>
        <taxon>Hexapoda</taxon>
        <taxon>Insecta</taxon>
        <taxon>Pterygota</taxon>
        <taxon>Neoptera</taxon>
        <taxon>Endopterygota</taxon>
        <taxon>Lepidoptera</taxon>
        <taxon>Glossata</taxon>
        <taxon>Ditrysia</taxon>
        <taxon>Tineoidea</taxon>
        <taxon>Psychidae</taxon>
        <taxon>Oiketicinae</taxon>
        <taxon>Eumeta</taxon>
    </lineage>
</organism>
<gene>
    <name evidence="2" type="ORF">EVAR_75827_1</name>
</gene>
<evidence type="ECO:0000313" key="2">
    <source>
        <dbReference type="EMBL" id="GBP12411.1"/>
    </source>
</evidence>
<comment type="caution">
    <text evidence="2">The sequence shown here is derived from an EMBL/GenBank/DDBJ whole genome shotgun (WGS) entry which is preliminary data.</text>
</comment>
<dbReference type="Proteomes" id="UP000299102">
    <property type="component" value="Unassembled WGS sequence"/>
</dbReference>
<proteinExistence type="predicted"/>